<organism evidence="10 11">
    <name type="scientific">Serpens gallinarum</name>
    <dbReference type="NCBI Taxonomy" id="2763075"/>
    <lineage>
        <taxon>Bacteria</taxon>
        <taxon>Pseudomonadati</taxon>
        <taxon>Pseudomonadota</taxon>
        <taxon>Gammaproteobacteria</taxon>
        <taxon>Pseudomonadales</taxon>
        <taxon>Pseudomonadaceae</taxon>
        <taxon>Pseudomonas</taxon>
    </lineage>
</organism>
<name>A0ABR8TQ30_9PSED</name>
<comment type="caution">
    <text evidence="10">The sequence shown here is derived from an EMBL/GenBank/DDBJ whole genome shotgun (WGS) entry which is preliminary data.</text>
</comment>
<evidence type="ECO:0000256" key="4">
    <source>
        <dbReference type="ARBA" id="ARBA00022692"/>
    </source>
</evidence>
<keyword evidence="4 8" id="KW-0812">Transmembrane</keyword>
<comment type="cofactor">
    <cofactor evidence="8">
        <name>FMN</name>
        <dbReference type="ChEBI" id="CHEBI:58210"/>
    </cofactor>
    <text evidence="8">Binds 1 FMN per subunit.</text>
</comment>
<evidence type="ECO:0000256" key="6">
    <source>
        <dbReference type="ARBA" id="ARBA00023004"/>
    </source>
</evidence>
<comment type="caution">
    <text evidence="8">Lacks conserved residue(s) required for the propagation of feature annotation.</text>
</comment>
<evidence type="ECO:0000256" key="5">
    <source>
        <dbReference type="ARBA" id="ARBA00022989"/>
    </source>
</evidence>
<keyword evidence="3 8" id="KW-0349">Heme</keyword>
<gene>
    <name evidence="8 10" type="primary">msrQ</name>
    <name evidence="10" type="ORF">H9642_11800</name>
</gene>
<sequence length="210" mass="23684">MKRALLRLAVFLVVLAVPLYWLYLASAMALGPDPGKWLLDHLGQGALVLLLLTLSMTPLNRLTGWPLWMALRRQLGLWAFAYACLHVAAFILFILGGDLSQLLKELPNRPYVLVGALAFSGLIPLALTSNRWSMRTLGKRWKRLHRLVYLVVVLALLHMLWVVRSDLQQWALYAGIGGCLLLMRTPLISRWFAQVAASRRGRPRKVANNP</sequence>
<comment type="subcellular location">
    <subcellularLocation>
        <location evidence="8">Cell membrane</location>
        <topology evidence="8">Multi-pass membrane protein</topology>
    </subcellularLocation>
    <subcellularLocation>
        <location evidence="1">Membrane</location>
        <topology evidence="1">Multi-pass membrane protein</topology>
    </subcellularLocation>
</comment>
<evidence type="ECO:0000256" key="8">
    <source>
        <dbReference type="HAMAP-Rule" id="MF_01207"/>
    </source>
</evidence>
<feature type="transmembrane region" description="Helical" evidence="8">
    <location>
        <begin position="43"/>
        <end position="63"/>
    </location>
</feature>
<keyword evidence="5 8" id="KW-1133">Transmembrane helix</keyword>
<dbReference type="EMBL" id="JACSQG010000005">
    <property type="protein sequence ID" value="MBD7977871.1"/>
    <property type="molecule type" value="Genomic_DNA"/>
</dbReference>
<feature type="transmembrane region" description="Helical" evidence="8">
    <location>
        <begin position="170"/>
        <end position="193"/>
    </location>
</feature>
<reference evidence="10 11" key="1">
    <citation type="submission" date="2020-08" db="EMBL/GenBank/DDBJ databases">
        <title>A Genomic Blueprint of the Chicken Gut Microbiome.</title>
        <authorList>
            <person name="Gilroy R."/>
            <person name="Ravi A."/>
            <person name="Getino M."/>
            <person name="Pursley I."/>
            <person name="Horton D.L."/>
            <person name="Alikhan N.-F."/>
            <person name="Baker D."/>
            <person name="Gharbi K."/>
            <person name="Hall N."/>
            <person name="Watson M."/>
            <person name="Adriaenssens E.M."/>
            <person name="Foster-Nyarko E."/>
            <person name="Jarju S."/>
            <person name="Secka A."/>
            <person name="Antonio M."/>
            <person name="Oren A."/>
            <person name="Chaudhuri R."/>
            <person name="La Ragione R.M."/>
            <person name="Hildebrand F."/>
            <person name="Pallen M.J."/>
        </authorList>
    </citation>
    <scope>NUCLEOTIDE SEQUENCE [LARGE SCALE GENOMIC DNA]</scope>
    <source>
        <strain evidence="10 11">Sa2CUA2</strain>
    </source>
</reference>
<evidence type="ECO:0000313" key="11">
    <source>
        <dbReference type="Proteomes" id="UP000611945"/>
    </source>
</evidence>
<evidence type="ECO:0000259" key="9">
    <source>
        <dbReference type="Pfam" id="PF01794"/>
    </source>
</evidence>
<evidence type="ECO:0000256" key="2">
    <source>
        <dbReference type="ARBA" id="ARBA00022448"/>
    </source>
</evidence>
<evidence type="ECO:0000256" key="7">
    <source>
        <dbReference type="ARBA" id="ARBA00023136"/>
    </source>
</evidence>
<dbReference type="Proteomes" id="UP000611945">
    <property type="component" value="Unassembled WGS sequence"/>
</dbReference>
<dbReference type="InterPro" id="IPR013130">
    <property type="entry name" value="Fe3_Rdtase_TM_dom"/>
</dbReference>
<protein>
    <recommendedName>
        <fullName evidence="8">Protein-methionine-sulfoxide reductase heme-binding subunit MsrQ</fullName>
    </recommendedName>
    <alternativeName>
        <fullName evidence="8">Flavocytochrome MsrQ</fullName>
    </alternativeName>
</protein>
<accession>A0ABR8TQ30</accession>
<dbReference type="NCBIfam" id="NF003831">
    <property type="entry name" value="PRK05419.1-2"/>
    <property type="match status" value="1"/>
</dbReference>
<dbReference type="HAMAP" id="MF_01207">
    <property type="entry name" value="MsrQ"/>
    <property type="match status" value="1"/>
</dbReference>
<dbReference type="InterPro" id="IPR022837">
    <property type="entry name" value="MsrQ-like"/>
</dbReference>
<keyword evidence="8" id="KW-1003">Cell membrane</keyword>
<comment type="function">
    <text evidence="8">Part of the MsrPQ system that repairs oxidized periplasmic proteins containing methionine sulfoxide residues (Met-O), using respiratory chain electrons. Thus protects these proteins from oxidative-stress damage caused by reactive species of oxygen and chlorine generated by the host defense mechanisms. MsrPQ is essential for the maintenance of envelope integrity under bleach stress, rescuing a wide series of structurally unrelated periplasmic proteins from methionine oxidation. MsrQ provides electrons for reduction to the reductase catalytic subunit MsrP, using the quinone pool of the respiratory chain.</text>
</comment>
<keyword evidence="6 8" id="KW-0408">Iron</keyword>
<feature type="transmembrane region" description="Helical" evidence="8">
    <location>
        <begin position="147"/>
        <end position="164"/>
    </location>
</feature>
<keyword evidence="8" id="KW-0479">Metal-binding</keyword>
<dbReference type="RefSeq" id="WP_251836643.1">
    <property type="nucleotide sequence ID" value="NZ_JACSQG010000005.1"/>
</dbReference>
<comment type="subunit">
    <text evidence="8">Heterodimer of a catalytic subunit (MsrP) and a heme-binding subunit (MsrQ).</text>
</comment>
<keyword evidence="8" id="KW-0288">FMN</keyword>
<keyword evidence="2 8" id="KW-0813">Transport</keyword>
<comment type="cofactor">
    <cofactor evidence="8">
        <name>heme b</name>
        <dbReference type="ChEBI" id="CHEBI:60344"/>
    </cofactor>
    <text evidence="8">Binds 1 heme b (iron(II)-protoporphyrin IX) group per subunit.</text>
</comment>
<evidence type="ECO:0000256" key="3">
    <source>
        <dbReference type="ARBA" id="ARBA00022617"/>
    </source>
</evidence>
<comment type="similarity">
    <text evidence="8">Belongs to the MsrQ family.</text>
</comment>
<keyword evidence="7 8" id="KW-0472">Membrane</keyword>
<dbReference type="PANTHER" id="PTHR36964">
    <property type="entry name" value="PROTEIN-METHIONINE-SULFOXIDE REDUCTASE HEME-BINDING SUBUNIT MSRQ"/>
    <property type="match status" value="1"/>
</dbReference>
<dbReference type="Pfam" id="PF01794">
    <property type="entry name" value="Ferric_reduct"/>
    <property type="match status" value="1"/>
</dbReference>
<evidence type="ECO:0000256" key="1">
    <source>
        <dbReference type="ARBA" id="ARBA00004141"/>
    </source>
</evidence>
<dbReference type="PANTHER" id="PTHR36964:SF1">
    <property type="entry name" value="PROTEIN-METHIONINE-SULFOXIDE REDUCTASE HEME-BINDING SUBUNIT MSRQ"/>
    <property type="match status" value="1"/>
</dbReference>
<feature type="transmembrane region" description="Helical" evidence="8">
    <location>
        <begin position="109"/>
        <end position="127"/>
    </location>
</feature>
<keyword evidence="8" id="KW-0249">Electron transport</keyword>
<proteinExistence type="inferred from homology"/>
<keyword evidence="11" id="KW-1185">Reference proteome</keyword>
<feature type="transmembrane region" description="Helical" evidence="8">
    <location>
        <begin position="75"/>
        <end position="97"/>
    </location>
</feature>
<feature type="domain" description="Ferric oxidoreductase" evidence="9">
    <location>
        <begin position="46"/>
        <end position="155"/>
    </location>
</feature>
<evidence type="ECO:0000313" key="10">
    <source>
        <dbReference type="EMBL" id="MBD7977871.1"/>
    </source>
</evidence>
<keyword evidence="8" id="KW-0285">Flavoprotein</keyword>